<dbReference type="Pfam" id="PF14681">
    <property type="entry name" value="UPRTase"/>
    <property type="match status" value="1"/>
</dbReference>
<feature type="compositionally biased region" description="Basic and acidic residues" evidence="18">
    <location>
        <begin position="113"/>
        <end position="144"/>
    </location>
</feature>
<name>A0A1V2LN58_PICKU</name>
<evidence type="ECO:0000256" key="2">
    <source>
        <dbReference type="ARBA" id="ARBA00004567"/>
    </source>
</evidence>
<evidence type="ECO:0000256" key="3">
    <source>
        <dbReference type="ARBA" id="ARBA00005180"/>
    </source>
</evidence>
<dbReference type="FunFam" id="3.40.50.2020:FF:000023">
    <property type="entry name" value="Probable uracil phosphoribosyltransferase"/>
    <property type="match status" value="1"/>
</dbReference>
<evidence type="ECO:0000313" key="21">
    <source>
        <dbReference type="Proteomes" id="UP000189274"/>
    </source>
</evidence>
<sequence length="889" mass="100028">MESKTNTSSFGKTFGNESANSVSEFNFSNTNDPKLQNANPNRFNNKADSSTEHKTTSFLFGGSAKPAFSFGANVSDNKSNGSGEAKGESASFNFGNTAPAISDSKVHHLNGNKLKENKNKKTGNAEKPTKTSREGELPRGDQKSPEGNQLLESYVVPPMNDLTNHNQMEISDEEAFYDIINVLYLLNALHFGNKDETTVLFQQWIERIDIQPTEELVETVFKESDKPYENPLFWSNYVKKLLMRGSFSNLVDDFKVSMYEELKDSDNELFEIIDEFVNLISLYDPIKFSYDMKAFLHWKQLAVALRENSVNVETNHAIIQAELLELLSIISGSSKTINECSASWYECFIGHFLYQMPSKQLIPKYIDNALDVETYPKPIPGVEAWDSICVDLLKNKFLSVIASIEALDKSIGTFVAILIEAAGLLSTYSEEIGKDDAISKKQTNNSISASIDRMVEDLALTYLSNQELFPIGVGILINTGNSKSREILSEVLPTYEIKDSDDFEWVLSVCSQLKLSKTMATIQQIQGEKFFEKHLIPNALSCFAASHTSEKVVSTVWRLFEDTLIRGELDEELAVQLFESDFAKNNGLLRQCLSPLYVLNEIMKPGGLHNRTWTSRLLSLFDFRYLPSFYKAGLVVLLFENLNQNVFTLENLALIIEQFNRFESHINADSEAKLKCEALYKLMVENRSTLFFLFHRIVRDKNTKRGDFVFYSDRIIRLLVEEGLNQLPVKPVTIETPTGSTYEGSQFMGKICGVSIIRAGESMEAGLRDCCRSVRLGKILIQRDEETATPKLFYVKLPEDISERYVLLLDPLLATGGSAAMAVDVLIEKGVKPDKILFLNVLASPEGIQVFKEKYPAVKIITGHIDEGLDEKKYVVPGVGDFGDRYYCI</sequence>
<comment type="cofactor">
    <cofactor evidence="1">
        <name>Mg(2+)</name>
        <dbReference type="ChEBI" id="CHEBI:18420"/>
    </cofactor>
</comment>
<comment type="function">
    <text evidence="17">Functions as a component of the nuclear pore complex (NPC).</text>
</comment>
<keyword evidence="13 17" id="KW-0811">Translocation</keyword>
<dbReference type="EMBL" id="MQVM01000015">
    <property type="protein sequence ID" value="ONH73334.1"/>
    <property type="molecule type" value="Genomic_DNA"/>
</dbReference>
<dbReference type="GO" id="GO:0006606">
    <property type="term" value="P:protein import into nucleus"/>
    <property type="evidence" value="ECO:0007669"/>
    <property type="project" value="TreeGrafter"/>
</dbReference>
<evidence type="ECO:0000256" key="4">
    <source>
        <dbReference type="ARBA" id="ARBA00005573"/>
    </source>
</evidence>
<evidence type="ECO:0000256" key="18">
    <source>
        <dbReference type="SAM" id="MobiDB-lite"/>
    </source>
</evidence>
<reference evidence="21" key="1">
    <citation type="journal article" date="2017" name="Genome Announc.">
        <title>Genome sequences of Cyberlindnera fabianii 65, Pichia kudriavzevii 129, and Saccharomyces cerevisiae 131 isolated from fermented masau fruits in Zimbabwe.</title>
        <authorList>
            <person name="van Rijswijck I.M.H."/>
            <person name="Derks M.F.L."/>
            <person name="Abee T."/>
            <person name="de Ridder D."/>
            <person name="Smid E.J."/>
        </authorList>
    </citation>
    <scope>NUCLEOTIDE SEQUENCE [LARGE SCALE GENOMIC DNA]</scope>
    <source>
        <strain evidence="21">129</strain>
    </source>
</reference>
<dbReference type="InterPro" id="IPR029057">
    <property type="entry name" value="PRTase-like"/>
</dbReference>
<evidence type="ECO:0000256" key="1">
    <source>
        <dbReference type="ARBA" id="ARBA00001946"/>
    </source>
</evidence>
<feature type="compositionally biased region" description="Polar residues" evidence="18">
    <location>
        <begin position="1"/>
        <end position="48"/>
    </location>
</feature>
<dbReference type="CDD" id="cd06223">
    <property type="entry name" value="PRTases_typeI"/>
    <property type="match status" value="1"/>
</dbReference>
<feature type="region of interest" description="Disordered" evidence="18">
    <location>
        <begin position="102"/>
        <end position="148"/>
    </location>
</feature>
<evidence type="ECO:0000256" key="17">
    <source>
        <dbReference type="RuleBase" id="RU365073"/>
    </source>
</evidence>
<dbReference type="VEuPathDB" id="FungiDB:C5L36_0B00920"/>
<keyword evidence="6 17" id="KW-0813">Transport</keyword>
<dbReference type="GO" id="GO:0031080">
    <property type="term" value="C:nuclear pore outer ring"/>
    <property type="evidence" value="ECO:0007669"/>
    <property type="project" value="TreeGrafter"/>
</dbReference>
<dbReference type="GO" id="GO:0005525">
    <property type="term" value="F:GTP binding"/>
    <property type="evidence" value="ECO:0007669"/>
    <property type="project" value="UniProtKB-KW"/>
</dbReference>
<evidence type="ECO:0000256" key="13">
    <source>
        <dbReference type="ARBA" id="ARBA00023010"/>
    </source>
</evidence>
<dbReference type="Pfam" id="PF07575">
    <property type="entry name" value="Nucleopor_Nup85"/>
    <property type="match status" value="1"/>
</dbReference>
<evidence type="ECO:0000256" key="16">
    <source>
        <dbReference type="ARBA" id="ARBA00023242"/>
    </source>
</evidence>
<keyword evidence="10" id="KW-0547">Nucleotide-binding</keyword>
<keyword evidence="9 20" id="KW-0808">Transferase</keyword>
<comment type="pathway">
    <text evidence="3">Pyrimidine metabolism; UMP biosynthesis via salvage pathway; UMP from uracil: step 1/1.</text>
</comment>
<comment type="similarity">
    <text evidence="4 17">Belongs to the nucleoporin Nup85 family.</text>
</comment>
<keyword evidence="17" id="KW-0472">Membrane</keyword>
<dbReference type="Gene3D" id="3.40.50.2020">
    <property type="match status" value="1"/>
</dbReference>
<evidence type="ECO:0000256" key="12">
    <source>
        <dbReference type="ARBA" id="ARBA00022927"/>
    </source>
</evidence>
<evidence type="ECO:0000256" key="10">
    <source>
        <dbReference type="ARBA" id="ARBA00022741"/>
    </source>
</evidence>
<dbReference type="GO" id="GO:0031965">
    <property type="term" value="C:nuclear membrane"/>
    <property type="evidence" value="ECO:0007669"/>
    <property type="project" value="UniProtKB-UniRule"/>
</dbReference>
<evidence type="ECO:0000256" key="11">
    <source>
        <dbReference type="ARBA" id="ARBA00022816"/>
    </source>
</evidence>
<dbReference type="InterPro" id="IPR000836">
    <property type="entry name" value="PRTase_dom"/>
</dbReference>
<keyword evidence="8 20" id="KW-0328">Glycosyltransferase</keyword>
<dbReference type="GO" id="GO:0006406">
    <property type="term" value="P:mRNA export from nucleus"/>
    <property type="evidence" value="ECO:0007669"/>
    <property type="project" value="TreeGrafter"/>
</dbReference>
<organism evidence="20 21">
    <name type="scientific">Pichia kudriavzevii</name>
    <name type="common">Yeast</name>
    <name type="synonym">Issatchenkia orientalis</name>
    <dbReference type="NCBI Taxonomy" id="4909"/>
    <lineage>
        <taxon>Eukaryota</taxon>
        <taxon>Fungi</taxon>
        <taxon>Dikarya</taxon>
        <taxon>Ascomycota</taxon>
        <taxon>Saccharomycotina</taxon>
        <taxon>Pichiomycetes</taxon>
        <taxon>Pichiales</taxon>
        <taxon>Pichiaceae</taxon>
        <taxon>Pichia</taxon>
    </lineage>
</organism>
<dbReference type="Proteomes" id="UP000189274">
    <property type="component" value="Unassembled WGS sequence"/>
</dbReference>
<evidence type="ECO:0000256" key="7">
    <source>
        <dbReference type="ARBA" id="ARBA00022533"/>
    </source>
</evidence>
<dbReference type="GO" id="GO:0017056">
    <property type="term" value="F:structural constituent of nuclear pore"/>
    <property type="evidence" value="ECO:0007669"/>
    <property type="project" value="TreeGrafter"/>
</dbReference>
<comment type="subunit">
    <text evidence="17">Component of the nuclear pore complex (NPC).</text>
</comment>
<dbReference type="PANTHER" id="PTHR13373:SF21">
    <property type="entry name" value="NUCLEAR PORE COMPLEX PROTEIN NUP85"/>
    <property type="match status" value="1"/>
</dbReference>
<dbReference type="PANTHER" id="PTHR13373">
    <property type="entry name" value="FROUNT PROTEIN-RELATED"/>
    <property type="match status" value="1"/>
</dbReference>
<comment type="subcellular location">
    <subcellularLocation>
        <location evidence="2 17">Nucleus</location>
        <location evidence="2 17">Nuclear pore complex</location>
    </subcellularLocation>
</comment>
<dbReference type="GO" id="GO:0016757">
    <property type="term" value="F:glycosyltransferase activity"/>
    <property type="evidence" value="ECO:0007669"/>
    <property type="project" value="UniProtKB-KW"/>
</dbReference>
<protein>
    <recommendedName>
        <fullName evidence="17">Nuclear pore complex protein Nup85</fullName>
    </recommendedName>
</protein>
<comment type="caution">
    <text evidence="20">The sequence shown here is derived from an EMBL/GenBank/DDBJ whole genome shotgun (WGS) entry which is preliminary data.</text>
</comment>
<evidence type="ECO:0000256" key="15">
    <source>
        <dbReference type="ARBA" id="ARBA00023134"/>
    </source>
</evidence>
<gene>
    <name evidence="20" type="ORF">BOH78_3268</name>
</gene>
<feature type="region of interest" description="Disordered" evidence="18">
    <location>
        <begin position="1"/>
        <end position="62"/>
    </location>
</feature>
<keyword evidence="15" id="KW-0342">GTP-binding</keyword>
<evidence type="ECO:0000256" key="5">
    <source>
        <dbReference type="ARBA" id="ARBA00009516"/>
    </source>
</evidence>
<keyword evidence="14 17" id="KW-0906">Nuclear pore complex</keyword>
<feature type="domain" description="Phosphoribosyltransferase" evidence="19">
    <location>
        <begin position="695"/>
        <end position="887"/>
    </location>
</feature>
<dbReference type="InterPro" id="IPR011502">
    <property type="entry name" value="Nucleoporin_Nup85"/>
</dbReference>
<dbReference type="GO" id="GO:0045893">
    <property type="term" value="P:positive regulation of DNA-templated transcription"/>
    <property type="evidence" value="ECO:0007669"/>
    <property type="project" value="TreeGrafter"/>
</dbReference>
<accession>A0A1V2LN58</accession>
<comment type="similarity">
    <text evidence="5">Belongs to the UPRTase family.</text>
</comment>
<dbReference type="SUPFAM" id="SSF53271">
    <property type="entry name" value="PRTase-like"/>
    <property type="match status" value="1"/>
</dbReference>
<dbReference type="GO" id="GO:0008655">
    <property type="term" value="P:pyrimidine-containing compound salvage"/>
    <property type="evidence" value="ECO:0007669"/>
    <property type="project" value="UniProtKB-ARBA"/>
</dbReference>
<keyword evidence="7" id="KW-0021">Allosteric enzyme</keyword>
<dbReference type="AlphaFoldDB" id="A0A1V2LN58"/>
<keyword evidence="12 17" id="KW-0653">Protein transport</keyword>
<evidence type="ECO:0000313" key="20">
    <source>
        <dbReference type="EMBL" id="ONH73334.1"/>
    </source>
</evidence>
<proteinExistence type="inferred from homology"/>
<keyword evidence="11 17" id="KW-0509">mRNA transport</keyword>
<evidence type="ECO:0000256" key="8">
    <source>
        <dbReference type="ARBA" id="ARBA00022676"/>
    </source>
</evidence>
<evidence type="ECO:0000256" key="9">
    <source>
        <dbReference type="ARBA" id="ARBA00022679"/>
    </source>
</evidence>
<evidence type="ECO:0000256" key="14">
    <source>
        <dbReference type="ARBA" id="ARBA00023132"/>
    </source>
</evidence>
<keyword evidence="16 17" id="KW-0539">Nucleus</keyword>
<dbReference type="NCBIfam" id="NF001097">
    <property type="entry name" value="PRK00129.1"/>
    <property type="match status" value="1"/>
</dbReference>
<evidence type="ECO:0000259" key="19">
    <source>
        <dbReference type="Pfam" id="PF14681"/>
    </source>
</evidence>
<evidence type="ECO:0000256" key="6">
    <source>
        <dbReference type="ARBA" id="ARBA00022448"/>
    </source>
</evidence>